<dbReference type="InterPro" id="IPR000045">
    <property type="entry name" value="Prepilin_IV_endopep_pep"/>
</dbReference>
<dbReference type="Gene3D" id="1.20.120.1220">
    <property type="match status" value="1"/>
</dbReference>
<keyword evidence="1" id="KW-0812">Transmembrane</keyword>
<reference evidence="3 4" key="1">
    <citation type="submission" date="2022-10" db="EMBL/GenBank/DDBJ databases">
        <title>Comparative genomic analysis of Cohnella hashimotonis sp. nov., isolated from the International Space Station.</title>
        <authorList>
            <person name="Simpson A."/>
            <person name="Venkateswaran K."/>
        </authorList>
    </citation>
    <scope>NUCLEOTIDE SEQUENCE [LARGE SCALE GENOMIC DNA]</scope>
    <source>
        <strain evidence="3 4">DSM 18997</strain>
    </source>
</reference>
<evidence type="ECO:0000313" key="4">
    <source>
        <dbReference type="Proteomes" id="UP001153387"/>
    </source>
</evidence>
<accession>A0A9X4QNF3</accession>
<keyword evidence="1" id="KW-0472">Membrane</keyword>
<sequence>MDTIVMSATAALLLLACWSDIRRMQISNLLCVTFAAGGFIFQIAAYGPARVWWTIGGIAAGAIPFGLLHIAKGLGAGDVKWFAAYGAWAGASSALHLAVFSLLFAGGIAALLLTLKVPIVRPWALKFDWPWGSHPSYAGKGAKFPFMLAVAPAYVLLAFSGGITQ</sequence>
<dbReference type="GO" id="GO:0016020">
    <property type="term" value="C:membrane"/>
    <property type="evidence" value="ECO:0007669"/>
    <property type="project" value="InterPro"/>
</dbReference>
<proteinExistence type="predicted"/>
<dbReference type="Proteomes" id="UP001153387">
    <property type="component" value="Unassembled WGS sequence"/>
</dbReference>
<feature type="transmembrane region" description="Helical" evidence="1">
    <location>
        <begin position="91"/>
        <end position="115"/>
    </location>
</feature>
<dbReference type="Pfam" id="PF01478">
    <property type="entry name" value="Peptidase_A24"/>
    <property type="match status" value="1"/>
</dbReference>
<keyword evidence="4" id="KW-1185">Reference proteome</keyword>
<dbReference type="EC" id="3.4.23.43" evidence="3"/>
<comment type="caution">
    <text evidence="3">The sequence shown here is derived from an EMBL/GenBank/DDBJ whole genome shotgun (WGS) entry which is preliminary data.</text>
</comment>
<dbReference type="RefSeq" id="WP_277565518.1">
    <property type="nucleotide sequence ID" value="NZ_JAPDHZ010000003.1"/>
</dbReference>
<evidence type="ECO:0000259" key="2">
    <source>
        <dbReference type="Pfam" id="PF01478"/>
    </source>
</evidence>
<evidence type="ECO:0000313" key="3">
    <source>
        <dbReference type="EMBL" id="MDG0791660.1"/>
    </source>
</evidence>
<keyword evidence="3" id="KW-0378">Hydrolase</keyword>
<dbReference type="GO" id="GO:0004190">
    <property type="term" value="F:aspartic-type endopeptidase activity"/>
    <property type="evidence" value="ECO:0007669"/>
    <property type="project" value="UniProtKB-EC"/>
</dbReference>
<dbReference type="EMBL" id="JAPDHZ010000003">
    <property type="protein sequence ID" value="MDG0791660.1"/>
    <property type="molecule type" value="Genomic_DNA"/>
</dbReference>
<protein>
    <submittedName>
        <fullName evidence="3">Prepilin peptidase</fullName>
        <ecNumber evidence="3">3.4.23.43</ecNumber>
    </submittedName>
</protein>
<feature type="transmembrane region" description="Helical" evidence="1">
    <location>
        <begin position="51"/>
        <end position="71"/>
    </location>
</feature>
<feature type="transmembrane region" description="Helical" evidence="1">
    <location>
        <begin position="29"/>
        <end position="46"/>
    </location>
</feature>
<name>A0A9X4QNF3_9BACL</name>
<feature type="domain" description="Prepilin type IV endopeptidase peptidase" evidence="2">
    <location>
        <begin position="9"/>
        <end position="108"/>
    </location>
</feature>
<evidence type="ECO:0000256" key="1">
    <source>
        <dbReference type="SAM" id="Phobius"/>
    </source>
</evidence>
<dbReference type="AlphaFoldDB" id="A0A9X4QNF3"/>
<gene>
    <name evidence="3" type="ORF">OMP38_12855</name>
</gene>
<feature type="transmembrane region" description="Helical" evidence="1">
    <location>
        <begin position="144"/>
        <end position="163"/>
    </location>
</feature>
<organism evidence="3 4">
    <name type="scientific">Cohnella ginsengisoli</name>
    <dbReference type="NCBI Taxonomy" id="425004"/>
    <lineage>
        <taxon>Bacteria</taxon>
        <taxon>Bacillati</taxon>
        <taxon>Bacillota</taxon>
        <taxon>Bacilli</taxon>
        <taxon>Bacillales</taxon>
        <taxon>Paenibacillaceae</taxon>
        <taxon>Cohnella</taxon>
    </lineage>
</organism>
<keyword evidence="1" id="KW-1133">Transmembrane helix</keyword>